<evidence type="ECO:0000313" key="3">
    <source>
        <dbReference type="Proteomes" id="UP000003250"/>
    </source>
</evidence>
<name>H0I3W8_9HYPH</name>
<proteinExistence type="predicted"/>
<dbReference type="AlphaFoldDB" id="H0I3W8"/>
<keyword evidence="3" id="KW-1185">Reference proteome</keyword>
<organism evidence="2 3">
    <name type="scientific">Mesorhizobium alhagi CCNWXJ12-2</name>
    <dbReference type="NCBI Taxonomy" id="1107882"/>
    <lineage>
        <taxon>Bacteria</taxon>
        <taxon>Pseudomonadati</taxon>
        <taxon>Pseudomonadota</taxon>
        <taxon>Alphaproteobacteria</taxon>
        <taxon>Hyphomicrobiales</taxon>
        <taxon>Phyllobacteriaceae</taxon>
        <taxon>Allomesorhizobium</taxon>
    </lineage>
</organism>
<protein>
    <submittedName>
        <fullName evidence="2">Transposase</fullName>
    </submittedName>
</protein>
<evidence type="ECO:0000256" key="1">
    <source>
        <dbReference type="SAM" id="MobiDB-lite"/>
    </source>
</evidence>
<dbReference type="Proteomes" id="UP000003250">
    <property type="component" value="Unassembled WGS sequence"/>
</dbReference>
<sequence>MIAAQRPEMRFVEPKSEEQQARAVLFRARQRLVHQRTDLVNALRAILYEYGHVVAQGIHHLTRIKEIVEEPKSKLPELVRHECARCWDSDLICRSPYRPAASGNAAHESLTEDHTQSHVE</sequence>
<dbReference type="PATRIC" id="fig|1107882.3.peg.6919"/>
<feature type="region of interest" description="Disordered" evidence="1">
    <location>
        <begin position="101"/>
        <end position="120"/>
    </location>
</feature>
<dbReference type="EMBL" id="AHAM01000338">
    <property type="protein sequence ID" value="EHK52325.1"/>
    <property type="molecule type" value="Genomic_DNA"/>
</dbReference>
<evidence type="ECO:0000313" key="2">
    <source>
        <dbReference type="EMBL" id="EHK52325.1"/>
    </source>
</evidence>
<reference evidence="2 3" key="1">
    <citation type="journal article" date="2012" name="J. Bacteriol.">
        <title>Draft Genome Sequence of Mesorhizobium alhagi CCNWXJ12-2T, a Novel Salt-Resistant Species Isolated from the Desert of Northwestern China.</title>
        <authorList>
            <person name="Zhou M."/>
            <person name="Chen W."/>
            <person name="Chen H."/>
            <person name="Wei G."/>
        </authorList>
    </citation>
    <scope>NUCLEOTIDE SEQUENCE [LARGE SCALE GENOMIC DNA]</scope>
    <source>
        <strain evidence="2 3">CCNWXJ12-2</strain>
    </source>
</reference>
<accession>H0I3W8</accession>
<feature type="compositionally biased region" description="Basic and acidic residues" evidence="1">
    <location>
        <begin position="109"/>
        <end position="120"/>
    </location>
</feature>
<gene>
    <name evidence="2" type="ORF">MAXJ12_35926</name>
</gene>